<gene>
    <name evidence="3" type="ORF">UMAG_12299</name>
</gene>
<evidence type="ECO:0000313" key="4">
    <source>
        <dbReference type="Proteomes" id="UP000000561"/>
    </source>
</evidence>
<dbReference type="InterPro" id="IPR037523">
    <property type="entry name" value="VOC_core"/>
</dbReference>
<keyword evidence="4" id="KW-1185">Reference proteome</keyword>
<reference evidence="3 4" key="1">
    <citation type="journal article" date="2006" name="Nature">
        <title>Insights from the genome of the biotrophic fungal plant pathogen Ustilago maydis.</title>
        <authorList>
            <person name="Kamper J."/>
            <person name="Kahmann R."/>
            <person name="Bolker M."/>
            <person name="Ma L.J."/>
            <person name="Brefort T."/>
            <person name="Saville B.J."/>
            <person name="Banuett F."/>
            <person name="Kronstad J.W."/>
            <person name="Gold S.E."/>
            <person name="Muller O."/>
            <person name="Perlin M.H."/>
            <person name="Wosten H.A."/>
            <person name="de Vries R."/>
            <person name="Ruiz-Herrera J."/>
            <person name="Reynaga-Pena C.G."/>
            <person name="Snetselaar K."/>
            <person name="McCann M."/>
            <person name="Perez-Martin J."/>
            <person name="Feldbrugge M."/>
            <person name="Basse C.W."/>
            <person name="Steinberg G."/>
            <person name="Ibeas J.I."/>
            <person name="Holloman W."/>
            <person name="Guzman P."/>
            <person name="Farman M."/>
            <person name="Stajich J.E."/>
            <person name="Sentandreu R."/>
            <person name="Gonzalez-Prieto J.M."/>
            <person name="Kennell J.C."/>
            <person name="Molina L."/>
            <person name="Schirawski J."/>
            <person name="Mendoza-Mendoza A."/>
            <person name="Greilinger D."/>
            <person name="Munch K."/>
            <person name="Rossel N."/>
            <person name="Scherer M."/>
            <person name="Vranes M."/>
            <person name="Ladendorf O."/>
            <person name="Vincon V."/>
            <person name="Fuchs U."/>
            <person name="Sandrock B."/>
            <person name="Meng S."/>
            <person name="Ho E.C."/>
            <person name="Cahill M.J."/>
            <person name="Boyce K.J."/>
            <person name="Klose J."/>
            <person name="Klosterman S.J."/>
            <person name="Deelstra H.J."/>
            <person name="Ortiz-Castellanos L."/>
            <person name="Li W."/>
            <person name="Sanchez-Alonso P."/>
            <person name="Schreier P.H."/>
            <person name="Hauser-Hahn I."/>
            <person name="Vaupel M."/>
            <person name="Koopmann E."/>
            <person name="Friedrich G."/>
            <person name="Voss H."/>
            <person name="Schluter T."/>
            <person name="Margolis J."/>
            <person name="Platt D."/>
            <person name="Swimmer C."/>
            <person name="Gnirke A."/>
            <person name="Chen F."/>
            <person name="Vysotskaia V."/>
            <person name="Mannhaupt G."/>
            <person name="Guldener U."/>
            <person name="Munsterkotter M."/>
            <person name="Haase D."/>
            <person name="Oesterheld M."/>
            <person name="Mewes H.W."/>
            <person name="Mauceli E.W."/>
            <person name="DeCaprio D."/>
            <person name="Wade C.M."/>
            <person name="Butler J."/>
            <person name="Young S."/>
            <person name="Jaffe D.B."/>
            <person name="Calvo S."/>
            <person name="Nusbaum C."/>
            <person name="Galagan J."/>
            <person name="Birren B.W."/>
        </authorList>
    </citation>
    <scope>NUCLEOTIDE SEQUENCE [LARGE SCALE GENOMIC DNA]</scope>
    <source>
        <strain evidence="4">DSM 14603 / FGSC 9021 / UM521</strain>
    </source>
</reference>
<dbReference type="InterPro" id="IPR029068">
    <property type="entry name" value="Glyas_Bleomycin-R_OHBP_Dase"/>
</dbReference>
<dbReference type="AlphaFoldDB" id="A0A0D1CU46"/>
<organism evidence="3 4">
    <name type="scientific">Mycosarcoma maydis</name>
    <name type="common">Corn smut fungus</name>
    <name type="synonym">Ustilago maydis</name>
    <dbReference type="NCBI Taxonomy" id="5270"/>
    <lineage>
        <taxon>Eukaryota</taxon>
        <taxon>Fungi</taxon>
        <taxon>Dikarya</taxon>
        <taxon>Basidiomycota</taxon>
        <taxon>Ustilaginomycotina</taxon>
        <taxon>Ustilaginomycetes</taxon>
        <taxon>Ustilaginales</taxon>
        <taxon>Ustilaginaceae</taxon>
        <taxon>Mycosarcoma</taxon>
    </lineage>
</organism>
<dbReference type="Pfam" id="PF00903">
    <property type="entry name" value="Glyoxalase"/>
    <property type="match status" value="1"/>
</dbReference>
<name>A0A0D1CU46_MYCMD</name>
<sequence>MLRSSQARSVVRSSQWATTARVHQLELPSGWKPSALGVAPWQQRQQRQQRQLSVRSLDHLVITCHDMDKTIDFYTRLGMGVVQFGQGRKALEFGSQKINLHQKGKEFEPKALVPQPGSQDLCFVIHDSIADAQKHLQEHGIQVVEGPVKRTGAVGPILSIYVRDPDNNLIELSSYQDAK</sequence>
<dbReference type="OrthoDB" id="5371818at2759"/>
<dbReference type="Proteomes" id="UP000000561">
    <property type="component" value="Chromosome 4"/>
</dbReference>
<evidence type="ECO:0000256" key="1">
    <source>
        <dbReference type="ARBA" id="ARBA00010363"/>
    </source>
</evidence>
<accession>A0A0D1CU46</accession>
<dbReference type="VEuPathDB" id="FungiDB:UMAG_12299"/>
<dbReference type="KEGG" id="uma:UMAG_12299"/>
<dbReference type="STRING" id="237631.A0A0D1CU46"/>
<proteinExistence type="inferred from homology"/>
<dbReference type="PROSITE" id="PS51819">
    <property type="entry name" value="VOC"/>
    <property type="match status" value="1"/>
</dbReference>
<feature type="domain" description="VOC" evidence="2">
    <location>
        <begin position="56"/>
        <end position="175"/>
    </location>
</feature>
<dbReference type="RefSeq" id="XP_011388413.1">
    <property type="nucleotide sequence ID" value="XM_011390111.1"/>
</dbReference>
<dbReference type="SUPFAM" id="SSF54593">
    <property type="entry name" value="Glyoxalase/Bleomycin resistance protein/Dihydroxybiphenyl dioxygenase"/>
    <property type="match status" value="1"/>
</dbReference>
<dbReference type="PANTHER" id="PTHR21366:SF14">
    <property type="entry name" value="GLYOXALASE DOMAIN-CONTAINING PROTEIN 5"/>
    <property type="match status" value="1"/>
</dbReference>
<comment type="similarity">
    <text evidence="1">Belongs to the glyoxalase I family.</text>
</comment>
<dbReference type="EMBL" id="CM003143">
    <property type="protein sequence ID" value="KIS70003.1"/>
    <property type="molecule type" value="Genomic_DNA"/>
</dbReference>
<evidence type="ECO:0000259" key="2">
    <source>
        <dbReference type="PROSITE" id="PS51819"/>
    </source>
</evidence>
<dbReference type="PANTHER" id="PTHR21366">
    <property type="entry name" value="GLYOXALASE FAMILY PROTEIN"/>
    <property type="match status" value="1"/>
</dbReference>
<dbReference type="CDD" id="cd07253">
    <property type="entry name" value="GLOD5"/>
    <property type="match status" value="1"/>
</dbReference>
<protein>
    <recommendedName>
        <fullName evidence="2">VOC domain-containing protein</fullName>
    </recommendedName>
</protein>
<dbReference type="GeneID" id="23568044"/>
<dbReference type="InterPro" id="IPR004360">
    <property type="entry name" value="Glyas_Fos-R_dOase_dom"/>
</dbReference>
<evidence type="ECO:0000313" key="3">
    <source>
        <dbReference type="EMBL" id="KIS70003.1"/>
    </source>
</evidence>
<dbReference type="InterPro" id="IPR050383">
    <property type="entry name" value="GlyoxalaseI/FosfomycinResist"/>
</dbReference>
<dbReference type="Gene3D" id="3.10.180.10">
    <property type="entry name" value="2,3-Dihydroxybiphenyl 1,2-Dioxygenase, domain 1"/>
    <property type="match status" value="1"/>
</dbReference>
<dbReference type="InParanoid" id="A0A0D1CU46"/>